<dbReference type="GO" id="GO:0003677">
    <property type="term" value="F:DNA binding"/>
    <property type="evidence" value="ECO:0007669"/>
    <property type="project" value="UniProtKB-UniRule"/>
</dbReference>
<reference evidence="6" key="1">
    <citation type="submission" date="2019-11" db="EMBL/GenBank/DDBJ databases">
        <title>Genomic insights into an expanded diversity of filamentous marine cyanobacteria reveals the extraordinary biosynthetic potential of Moorea and Okeania.</title>
        <authorList>
            <person name="Ferreira Leao T."/>
            <person name="Wang M."/>
            <person name="Moss N."/>
            <person name="Da Silva R."/>
            <person name="Sanders J."/>
            <person name="Nurk S."/>
            <person name="Gurevich A."/>
            <person name="Humphrey G."/>
            <person name="Reher R."/>
            <person name="Zhu Q."/>
            <person name="Belda-Ferre P."/>
            <person name="Glukhov E."/>
            <person name="Rex R."/>
            <person name="Dorrestein P.C."/>
            <person name="Knight R."/>
            <person name="Pevzner P."/>
            <person name="Gerwick W.H."/>
            <person name="Gerwick L."/>
        </authorList>
    </citation>
    <scope>NUCLEOTIDE SEQUENCE</scope>
    <source>
        <strain evidence="6">SIO1C4</strain>
    </source>
</reference>
<keyword evidence="1" id="KW-0805">Transcription regulation</keyword>
<dbReference type="PROSITE" id="PS01081">
    <property type="entry name" value="HTH_TETR_1"/>
    <property type="match status" value="1"/>
</dbReference>
<dbReference type="InterPro" id="IPR023772">
    <property type="entry name" value="DNA-bd_HTH_TetR-type_CS"/>
</dbReference>
<evidence type="ECO:0000256" key="1">
    <source>
        <dbReference type="ARBA" id="ARBA00023015"/>
    </source>
</evidence>
<dbReference type="InterPro" id="IPR001647">
    <property type="entry name" value="HTH_TetR"/>
</dbReference>
<dbReference type="Gene3D" id="1.10.357.10">
    <property type="entry name" value="Tetracycline Repressor, domain 2"/>
    <property type="match status" value="1"/>
</dbReference>
<dbReference type="EMBL" id="JAAHFQ010000356">
    <property type="protein sequence ID" value="NER29368.1"/>
    <property type="molecule type" value="Genomic_DNA"/>
</dbReference>
<comment type="caution">
    <text evidence="6">The sequence shown here is derived from an EMBL/GenBank/DDBJ whole genome shotgun (WGS) entry which is preliminary data.</text>
</comment>
<accession>A0A6B3NJI4</accession>
<feature type="domain" description="HTH tetR-type" evidence="5">
    <location>
        <begin position="5"/>
        <end position="65"/>
    </location>
</feature>
<keyword evidence="3" id="KW-0804">Transcription</keyword>
<keyword evidence="2 4" id="KW-0238">DNA-binding</keyword>
<evidence type="ECO:0000259" key="5">
    <source>
        <dbReference type="PROSITE" id="PS50977"/>
    </source>
</evidence>
<dbReference type="PRINTS" id="PR00455">
    <property type="entry name" value="HTHTETR"/>
</dbReference>
<name>A0A6B3NJI4_9CYAN</name>
<feature type="DNA-binding region" description="H-T-H motif" evidence="4">
    <location>
        <begin position="28"/>
        <end position="47"/>
    </location>
</feature>
<dbReference type="InterPro" id="IPR009057">
    <property type="entry name" value="Homeodomain-like_sf"/>
</dbReference>
<dbReference type="SUPFAM" id="SSF48498">
    <property type="entry name" value="Tetracyclin repressor-like, C-terminal domain"/>
    <property type="match status" value="1"/>
</dbReference>
<sequence>MSKAQKTKEKILRQAAELFNKKGYAGSSMSDLMRATGLQKGGLYNHFKSKQELALEAFDFAFDCVNQRFLEVIKEKHNCFEQLQALVSIYLNFIEDPPILGGCPILNTAIESDDAYPALRERVQQAMDTWRTFICQIIERGIAEGEINSKVEADVVATIIISSLEGSLMMSKLYGDAVHMQRANEHLSKYLESLLAVKSR</sequence>
<evidence type="ECO:0000313" key="6">
    <source>
        <dbReference type="EMBL" id="NER29368.1"/>
    </source>
</evidence>
<dbReference type="InterPro" id="IPR036271">
    <property type="entry name" value="Tet_transcr_reg_TetR-rel_C_sf"/>
</dbReference>
<organism evidence="6">
    <name type="scientific">Symploca sp. SIO1C4</name>
    <dbReference type="NCBI Taxonomy" id="2607765"/>
    <lineage>
        <taxon>Bacteria</taxon>
        <taxon>Bacillati</taxon>
        <taxon>Cyanobacteriota</taxon>
        <taxon>Cyanophyceae</taxon>
        <taxon>Coleofasciculales</taxon>
        <taxon>Coleofasciculaceae</taxon>
        <taxon>Symploca</taxon>
    </lineage>
</organism>
<gene>
    <name evidence="6" type="ORF">F6J89_17515</name>
</gene>
<evidence type="ECO:0000256" key="2">
    <source>
        <dbReference type="ARBA" id="ARBA00023125"/>
    </source>
</evidence>
<dbReference type="InterPro" id="IPR011075">
    <property type="entry name" value="TetR_C"/>
</dbReference>
<dbReference type="PANTHER" id="PTHR47506">
    <property type="entry name" value="TRANSCRIPTIONAL REGULATORY PROTEIN"/>
    <property type="match status" value="1"/>
</dbReference>
<dbReference type="PANTHER" id="PTHR47506:SF3">
    <property type="entry name" value="HTH-TYPE TRANSCRIPTIONAL REGULATOR LMRA"/>
    <property type="match status" value="1"/>
</dbReference>
<dbReference type="Pfam" id="PF00440">
    <property type="entry name" value="TetR_N"/>
    <property type="match status" value="1"/>
</dbReference>
<evidence type="ECO:0000256" key="3">
    <source>
        <dbReference type="ARBA" id="ARBA00023163"/>
    </source>
</evidence>
<protein>
    <submittedName>
        <fullName evidence="6">TetR/AcrR family transcriptional regulator</fullName>
    </submittedName>
</protein>
<dbReference type="PROSITE" id="PS50977">
    <property type="entry name" value="HTH_TETR_2"/>
    <property type="match status" value="1"/>
</dbReference>
<evidence type="ECO:0000256" key="4">
    <source>
        <dbReference type="PROSITE-ProRule" id="PRU00335"/>
    </source>
</evidence>
<dbReference type="Pfam" id="PF16925">
    <property type="entry name" value="TetR_C_13"/>
    <property type="match status" value="1"/>
</dbReference>
<dbReference type="AlphaFoldDB" id="A0A6B3NJI4"/>
<dbReference type="SUPFAM" id="SSF46689">
    <property type="entry name" value="Homeodomain-like"/>
    <property type="match status" value="1"/>
</dbReference>
<proteinExistence type="predicted"/>